<keyword evidence="3" id="KW-0804">Transcription</keyword>
<protein>
    <submittedName>
        <fullName evidence="5">Helix-turn-helix transcriptional regulator</fullName>
    </submittedName>
</protein>
<organism evidence="5 6">
    <name type="scientific">Comamonas avium</name>
    <dbReference type="NCBI Taxonomy" id="2762231"/>
    <lineage>
        <taxon>Bacteria</taxon>
        <taxon>Pseudomonadati</taxon>
        <taxon>Pseudomonadota</taxon>
        <taxon>Betaproteobacteria</taxon>
        <taxon>Burkholderiales</taxon>
        <taxon>Comamonadaceae</taxon>
        <taxon>Comamonas</taxon>
    </lineage>
</organism>
<feature type="domain" description="HTH hxlR-type" evidence="4">
    <location>
        <begin position="10"/>
        <end position="107"/>
    </location>
</feature>
<dbReference type="InterPro" id="IPR036388">
    <property type="entry name" value="WH-like_DNA-bd_sf"/>
</dbReference>
<keyword evidence="6" id="KW-1185">Reference proteome</keyword>
<name>A0ABR8S8W7_9BURK</name>
<evidence type="ECO:0000259" key="4">
    <source>
        <dbReference type="PROSITE" id="PS51118"/>
    </source>
</evidence>
<sequence length="144" mass="15565">MTVPAVDDTCPVGRAANLMGDRWSLLIVRDVMDGLHRFGDLQRNLGVARNILTDRLKRLVDAGVLATEPVAGGSAYQQYVLTPKGAQLFPLIVALRQWGEQHLFAADEPHSVLIDTATGDVIAPMHATNRQGQVLQASGTAVQR</sequence>
<evidence type="ECO:0000313" key="5">
    <source>
        <dbReference type="EMBL" id="MBD7959922.1"/>
    </source>
</evidence>
<accession>A0ABR8S8W7</accession>
<comment type="caution">
    <text evidence="5">The sequence shown here is derived from an EMBL/GenBank/DDBJ whole genome shotgun (WGS) entry which is preliminary data.</text>
</comment>
<dbReference type="Proteomes" id="UP000634919">
    <property type="component" value="Unassembled WGS sequence"/>
</dbReference>
<evidence type="ECO:0000313" key="6">
    <source>
        <dbReference type="Proteomes" id="UP000634919"/>
    </source>
</evidence>
<gene>
    <name evidence="5" type="ORF">H9646_05470</name>
</gene>
<dbReference type="InterPro" id="IPR036390">
    <property type="entry name" value="WH_DNA-bd_sf"/>
</dbReference>
<evidence type="ECO:0000256" key="1">
    <source>
        <dbReference type="ARBA" id="ARBA00023015"/>
    </source>
</evidence>
<keyword evidence="1" id="KW-0805">Transcription regulation</keyword>
<dbReference type="RefSeq" id="WP_191722347.1">
    <property type="nucleotide sequence ID" value="NZ_JACSQK010000003.1"/>
</dbReference>
<keyword evidence="2" id="KW-0238">DNA-binding</keyword>
<evidence type="ECO:0000256" key="2">
    <source>
        <dbReference type="ARBA" id="ARBA00023125"/>
    </source>
</evidence>
<dbReference type="InterPro" id="IPR002577">
    <property type="entry name" value="HTH_HxlR"/>
</dbReference>
<reference evidence="5 6" key="1">
    <citation type="submission" date="2020-08" db="EMBL/GenBank/DDBJ databases">
        <title>A Genomic Blueprint of the Chicken Gut Microbiome.</title>
        <authorList>
            <person name="Gilroy R."/>
            <person name="Ravi A."/>
            <person name="Getino M."/>
            <person name="Pursley I."/>
            <person name="Horton D.L."/>
            <person name="Alikhan N.-F."/>
            <person name="Baker D."/>
            <person name="Gharbi K."/>
            <person name="Hall N."/>
            <person name="Watson M."/>
            <person name="Adriaenssens E.M."/>
            <person name="Foster-Nyarko E."/>
            <person name="Jarju S."/>
            <person name="Secka A."/>
            <person name="Antonio M."/>
            <person name="Oren A."/>
            <person name="Chaudhuri R."/>
            <person name="La Ragione R.M."/>
            <person name="Hildebrand F."/>
            <person name="Pallen M.J."/>
        </authorList>
    </citation>
    <scope>NUCLEOTIDE SEQUENCE [LARGE SCALE GENOMIC DNA]</scope>
    <source>
        <strain evidence="5 6">Sa2CVA6</strain>
    </source>
</reference>
<dbReference type="EMBL" id="JACSQK010000003">
    <property type="protein sequence ID" value="MBD7959922.1"/>
    <property type="molecule type" value="Genomic_DNA"/>
</dbReference>
<dbReference type="PANTHER" id="PTHR33204:SF18">
    <property type="entry name" value="TRANSCRIPTIONAL REGULATORY PROTEIN"/>
    <property type="match status" value="1"/>
</dbReference>
<dbReference type="Pfam" id="PF01638">
    <property type="entry name" value="HxlR"/>
    <property type="match status" value="1"/>
</dbReference>
<dbReference type="PANTHER" id="PTHR33204">
    <property type="entry name" value="TRANSCRIPTIONAL REGULATOR, MARR FAMILY"/>
    <property type="match status" value="1"/>
</dbReference>
<dbReference type="Gene3D" id="1.10.10.10">
    <property type="entry name" value="Winged helix-like DNA-binding domain superfamily/Winged helix DNA-binding domain"/>
    <property type="match status" value="1"/>
</dbReference>
<proteinExistence type="predicted"/>
<dbReference type="PROSITE" id="PS51118">
    <property type="entry name" value="HTH_HXLR"/>
    <property type="match status" value="1"/>
</dbReference>
<dbReference type="SUPFAM" id="SSF46785">
    <property type="entry name" value="Winged helix' DNA-binding domain"/>
    <property type="match status" value="1"/>
</dbReference>
<evidence type="ECO:0000256" key="3">
    <source>
        <dbReference type="ARBA" id="ARBA00023163"/>
    </source>
</evidence>